<keyword evidence="1" id="KW-0472">Membrane</keyword>
<organism evidence="2 3">
    <name type="scientific">Agaricus bisporus var. burnettii (strain JB137-S8 / ATCC MYA-4627 / FGSC 10392)</name>
    <name type="common">White button mushroom</name>
    <dbReference type="NCBI Taxonomy" id="597362"/>
    <lineage>
        <taxon>Eukaryota</taxon>
        <taxon>Fungi</taxon>
        <taxon>Dikarya</taxon>
        <taxon>Basidiomycota</taxon>
        <taxon>Agaricomycotina</taxon>
        <taxon>Agaricomycetes</taxon>
        <taxon>Agaricomycetidae</taxon>
        <taxon>Agaricales</taxon>
        <taxon>Agaricineae</taxon>
        <taxon>Agaricaceae</taxon>
        <taxon>Agaricus</taxon>
    </lineage>
</organism>
<proteinExistence type="predicted"/>
<keyword evidence="1" id="KW-1133">Transmembrane helix</keyword>
<evidence type="ECO:0000256" key="1">
    <source>
        <dbReference type="SAM" id="Phobius"/>
    </source>
</evidence>
<dbReference type="GeneID" id="18823630"/>
<sequence>MQGLIILIVLIGVIPIHHVPIYSIGSLNRELWRHHTLEDPEEGAGSVEEVALLPLDRLTLRLNKESLVRRL</sequence>
<dbReference type="AlphaFoldDB" id="K5W1J7"/>
<dbReference type="KEGG" id="abp:AGABI1DRAFT112397"/>
<dbReference type="EMBL" id="JH971388">
    <property type="protein sequence ID" value="EKM80644.1"/>
    <property type="molecule type" value="Genomic_DNA"/>
</dbReference>
<name>K5W1J7_AGABU</name>
<dbReference type="HOGENOM" id="CLU_2739431_0_0_1"/>
<accession>K5W1J7</accession>
<dbReference type="OMA" id="NRELWRH"/>
<keyword evidence="3" id="KW-1185">Reference proteome</keyword>
<reference evidence="3" key="1">
    <citation type="journal article" date="2012" name="Proc. Natl. Acad. Sci. U.S.A.">
        <title>Genome sequence of the button mushroom Agaricus bisporus reveals mechanisms governing adaptation to a humic-rich ecological niche.</title>
        <authorList>
            <person name="Morin E."/>
            <person name="Kohler A."/>
            <person name="Baker A.R."/>
            <person name="Foulongne-Oriol M."/>
            <person name="Lombard V."/>
            <person name="Nagy L.G."/>
            <person name="Ohm R.A."/>
            <person name="Patyshakuliyeva A."/>
            <person name="Brun A."/>
            <person name="Aerts A.L."/>
            <person name="Bailey A.M."/>
            <person name="Billette C."/>
            <person name="Coutinho P.M."/>
            <person name="Deakin G."/>
            <person name="Doddapaneni H."/>
            <person name="Floudas D."/>
            <person name="Grimwood J."/>
            <person name="Hilden K."/>
            <person name="Kuees U."/>
            <person name="LaButti K.M."/>
            <person name="Lapidus A."/>
            <person name="Lindquist E.A."/>
            <person name="Lucas S.M."/>
            <person name="Murat C."/>
            <person name="Riley R.W."/>
            <person name="Salamov A.A."/>
            <person name="Schmutz J."/>
            <person name="Subramanian V."/>
            <person name="Woesten H.A.B."/>
            <person name="Xu J."/>
            <person name="Eastwood D.C."/>
            <person name="Foster G.D."/>
            <person name="Sonnenberg A.S."/>
            <person name="Cullen D."/>
            <person name="de Vries R.P."/>
            <person name="Lundell T."/>
            <person name="Hibbett D.S."/>
            <person name="Henrissat B."/>
            <person name="Burton K.S."/>
            <person name="Kerrigan R.W."/>
            <person name="Challen M.P."/>
            <person name="Grigoriev I.V."/>
            <person name="Martin F."/>
        </authorList>
    </citation>
    <scope>NUCLEOTIDE SEQUENCE [LARGE SCALE GENOMIC DNA]</scope>
    <source>
        <strain evidence="3">JB137-S8 / ATCC MYA-4627 / FGSC 10392</strain>
    </source>
</reference>
<gene>
    <name evidence="2" type="ORF">AGABI1DRAFT_112397</name>
</gene>
<dbReference type="RefSeq" id="XP_007328291.1">
    <property type="nucleotide sequence ID" value="XM_007328229.1"/>
</dbReference>
<keyword evidence="1" id="KW-0812">Transmembrane</keyword>
<dbReference type="InParanoid" id="K5W1J7"/>
<protein>
    <submittedName>
        <fullName evidence="2">Uncharacterized protein</fullName>
    </submittedName>
</protein>
<feature type="transmembrane region" description="Helical" evidence="1">
    <location>
        <begin position="6"/>
        <end position="25"/>
    </location>
</feature>
<evidence type="ECO:0000313" key="3">
    <source>
        <dbReference type="Proteomes" id="UP000008493"/>
    </source>
</evidence>
<evidence type="ECO:0000313" key="2">
    <source>
        <dbReference type="EMBL" id="EKM80644.1"/>
    </source>
</evidence>
<dbReference type="Proteomes" id="UP000008493">
    <property type="component" value="Unassembled WGS sequence"/>
</dbReference>